<name>A0A1F7XUG3_9BACT</name>
<dbReference type="Pfam" id="PF00072">
    <property type="entry name" value="Response_reg"/>
    <property type="match status" value="1"/>
</dbReference>
<feature type="modified residue" description="4-aspartylphosphate" evidence="2">
    <location>
        <position position="64"/>
    </location>
</feature>
<evidence type="ECO:0000256" key="1">
    <source>
        <dbReference type="ARBA" id="ARBA00022553"/>
    </source>
</evidence>
<protein>
    <recommendedName>
        <fullName evidence="3">Response regulatory domain-containing protein</fullName>
    </recommendedName>
</protein>
<keyword evidence="1 2" id="KW-0597">Phosphoprotein</keyword>
<dbReference type="AlphaFoldDB" id="A0A1F7XUG3"/>
<dbReference type="Proteomes" id="UP000178446">
    <property type="component" value="Unassembled WGS sequence"/>
</dbReference>
<sequence>MSAINDKVNNSTKYTVMIVEDDPVLQKMYNQKLISEGFNTLIASDGQEAQDLFNKEPVDLIITDIMMPRVSGIELIENIRQNSKEKTIPILAWSNLALEEEKQKALSAGANEDVIKGSLNLEQLVNLVKKYLPGS</sequence>
<comment type="caution">
    <text evidence="4">The sequence shown here is derived from an EMBL/GenBank/DDBJ whole genome shotgun (WGS) entry which is preliminary data.</text>
</comment>
<organism evidence="4 5">
    <name type="scientific">Candidatus Woesebacteria bacterium RIFCSPHIGHO2_01_FULL_37_10</name>
    <dbReference type="NCBI Taxonomy" id="1802489"/>
    <lineage>
        <taxon>Bacteria</taxon>
        <taxon>Candidatus Woeseibacteriota</taxon>
    </lineage>
</organism>
<dbReference type="PANTHER" id="PTHR44591:SF3">
    <property type="entry name" value="RESPONSE REGULATORY DOMAIN-CONTAINING PROTEIN"/>
    <property type="match status" value="1"/>
</dbReference>
<evidence type="ECO:0000313" key="4">
    <source>
        <dbReference type="EMBL" id="OGM18676.1"/>
    </source>
</evidence>
<evidence type="ECO:0000313" key="5">
    <source>
        <dbReference type="Proteomes" id="UP000178446"/>
    </source>
</evidence>
<dbReference type="InterPro" id="IPR011006">
    <property type="entry name" value="CheY-like_superfamily"/>
</dbReference>
<evidence type="ECO:0000259" key="3">
    <source>
        <dbReference type="PROSITE" id="PS50110"/>
    </source>
</evidence>
<gene>
    <name evidence="4" type="ORF">A2685_00295</name>
</gene>
<dbReference type="GO" id="GO:0000160">
    <property type="term" value="P:phosphorelay signal transduction system"/>
    <property type="evidence" value="ECO:0007669"/>
    <property type="project" value="InterPro"/>
</dbReference>
<dbReference type="EMBL" id="MGGB01000042">
    <property type="protein sequence ID" value="OGM18676.1"/>
    <property type="molecule type" value="Genomic_DNA"/>
</dbReference>
<proteinExistence type="predicted"/>
<dbReference type="CDD" id="cd17546">
    <property type="entry name" value="REC_hyHK_CKI1_RcsC-like"/>
    <property type="match status" value="1"/>
</dbReference>
<reference evidence="4 5" key="1">
    <citation type="journal article" date="2016" name="Nat. Commun.">
        <title>Thousands of microbial genomes shed light on interconnected biogeochemical processes in an aquifer system.</title>
        <authorList>
            <person name="Anantharaman K."/>
            <person name="Brown C.T."/>
            <person name="Hug L.A."/>
            <person name="Sharon I."/>
            <person name="Castelle C.J."/>
            <person name="Probst A.J."/>
            <person name="Thomas B.C."/>
            <person name="Singh A."/>
            <person name="Wilkins M.J."/>
            <person name="Karaoz U."/>
            <person name="Brodie E.L."/>
            <person name="Williams K.H."/>
            <person name="Hubbard S.S."/>
            <person name="Banfield J.F."/>
        </authorList>
    </citation>
    <scope>NUCLEOTIDE SEQUENCE [LARGE SCALE GENOMIC DNA]</scope>
</reference>
<evidence type="ECO:0000256" key="2">
    <source>
        <dbReference type="PROSITE-ProRule" id="PRU00169"/>
    </source>
</evidence>
<dbReference type="SUPFAM" id="SSF52172">
    <property type="entry name" value="CheY-like"/>
    <property type="match status" value="1"/>
</dbReference>
<dbReference type="SMART" id="SM00448">
    <property type="entry name" value="REC"/>
    <property type="match status" value="1"/>
</dbReference>
<dbReference type="InterPro" id="IPR050595">
    <property type="entry name" value="Bact_response_regulator"/>
</dbReference>
<dbReference type="Gene3D" id="3.40.50.2300">
    <property type="match status" value="1"/>
</dbReference>
<dbReference type="PANTHER" id="PTHR44591">
    <property type="entry name" value="STRESS RESPONSE REGULATOR PROTEIN 1"/>
    <property type="match status" value="1"/>
</dbReference>
<accession>A0A1F7XUG3</accession>
<dbReference type="PROSITE" id="PS50110">
    <property type="entry name" value="RESPONSE_REGULATORY"/>
    <property type="match status" value="1"/>
</dbReference>
<dbReference type="InterPro" id="IPR001789">
    <property type="entry name" value="Sig_transdc_resp-reg_receiver"/>
</dbReference>
<feature type="domain" description="Response regulatory" evidence="3">
    <location>
        <begin position="15"/>
        <end position="132"/>
    </location>
</feature>